<accession>A0A8B6X2C5</accession>
<feature type="compositionally biased region" description="Basic and acidic residues" evidence="2">
    <location>
        <begin position="84"/>
        <end position="93"/>
    </location>
</feature>
<sequence>MSSIIDRRPNGRHKNAANRERFIRRYKQQIKRAIADTISGRSIKDMDGAAEVTIDERGITEPSFRNGQGGNNIWVNPGNRKFVPGDEIPKPKEGGGQGGHGGEGEDSFTFTLSREEFMQLFFDDLELPNRLREELAQSPELKSRNAGYAREGSPSRLSVMRTMRQASARALALSDDPDDEEKELEALLAEARARGDSLATIAEIERQLMALQEVRLDRVPYLEELDLRYRNRTTYPAPAFKAVMFCLMDVSGSMDEHKKDLAKRFFTLLHLFLTRKYDQVDLVFIRHTETAQEVDEQTFFFDRQSGGTRVASALELMIDIMKARYSRGWNVYAAQASDGDCLMDDGVRSVGLLQNEIFPKLRYFAYIETRDEDDFSMRPTGLWSAYSPLDGRPVFSMRHVAAPNEIYPVFRGLFEKRVTEKR</sequence>
<comment type="similarity">
    <text evidence="1">Belongs to the UPF0229 family.</text>
</comment>
<organism evidence="3 4">
    <name type="scientific">Derxia gummosa DSM 723</name>
    <dbReference type="NCBI Taxonomy" id="1121388"/>
    <lineage>
        <taxon>Bacteria</taxon>
        <taxon>Pseudomonadati</taxon>
        <taxon>Pseudomonadota</taxon>
        <taxon>Betaproteobacteria</taxon>
        <taxon>Burkholderiales</taxon>
        <taxon>Alcaligenaceae</taxon>
        <taxon>Derxia</taxon>
    </lineage>
</organism>
<feature type="region of interest" description="Disordered" evidence="2">
    <location>
        <begin position="84"/>
        <end position="107"/>
    </location>
</feature>
<reference evidence="4" key="4">
    <citation type="submission" date="2025-08" db="UniProtKB">
        <authorList>
            <consortium name="RefSeq"/>
        </authorList>
    </citation>
    <scope>IDENTIFICATION</scope>
</reference>
<dbReference type="SUPFAM" id="SSF53300">
    <property type="entry name" value="vWA-like"/>
    <property type="match status" value="1"/>
</dbReference>
<reference evidence="4" key="1">
    <citation type="journal article" date="1999" name="Biochem. Soc. Trans.">
        <title>Evolution of von Willebrand factor A (VWA) domains.</title>
        <authorList>
            <person name="Tuckwell D."/>
        </authorList>
    </citation>
    <scope>NUCLEOTIDE SEQUENCE</scope>
</reference>
<feature type="region of interest" description="Disordered" evidence="2">
    <location>
        <begin position="136"/>
        <end position="158"/>
    </location>
</feature>
<dbReference type="InterPro" id="IPR036465">
    <property type="entry name" value="vWFA_dom_sf"/>
</dbReference>
<dbReference type="PANTHER" id="PTHR30510:SF2">
    <property type="entry name" value="UPF0229 PROTEIN YEAH"/>
    <property type="match status" value="1"/>
</dbReference>
<evidence type="ECO:0000313" key="3">
    <source>
        <dbReference type="Proteomes" id="UP000675920"/>
    </source>
</evidence>
<protein>
    <recommendedName>
        <fullName evidence="1">UPF0229 protein</fullName>
    </recommendedName>
</protein>
<reference evidence="4" key="3">
    <citation type="journal article" date="2003" name="Curr Opin Hematol">
        <title>Von Willebrand factor.</title>
        <authorList>
            <person name="Ruggeri Z.M."/>
        </authorList>
    </citation>
    <scope>NUCLEOTIDE SEQUENCE</scope>
</reference>
<evidence type="ECO:0000256" key="1">
    <source>
        <dbReference type="HAMAP-Rule" id="MF_01232"/>
    </source>
</evidence>
<keyword evidence="3" id="KW-1185">Reference proteome</keyword>
<dbReference type="Pfam" id="PF04285">
    <property type="entry name" value="DUF444"/>
    <property type="match status" value="1"/>
</dbReference>
<dbReference type="NCBIfam" id="NF003707">
    <property type="entry name" value="PRK05325.1-2"/>
    <property type="match status" value="1"/>
</dbReference>
<evidence type="ECO:0000313" key="4">
    <source>
        <dbReference type="RefSeq" id="WP_028310607.1"/>
    </source>
</evidence>
<dbReference type="HAMAP" id="MF_01232">
    <property type="entry name" value="UPF0229"/>
    <property type="match status" value="1"/>
</dbReference>
<reference evidence="4" key="2">
    <citation type="journal article" date="2002" name="Mol. Biol. Cell">
        <title>Distribution and evolution of von Willebrand/integrin A domains: widely dispersed domains with roles in cell adhesion and elsewhere.</title>
        <authorList>
            <person name="Whittaker C.A."/>
            <person name="Hynes R.O."/>
        </authorList>
    </citation>
    <scope>NUCLEOTIDE SEQUENCE</scope>
</reference>
<dbReference type="Proteomes" id="UP000675920">
    <property type="component" value="Unplaced"/>
</dbReference>
<evidence type="ECO:0000256" key="2">
    <source>
        <dbReference type="SAM" id="MobiDB-lite"/>
    </source>
</evidence>
<dbReference type="OrthoDB" id="9788289at2"/>
<dbReference type="AlphaFoldDB" id="A0A8B6X2C5"/>
<dbReference type="NCBIfam" id="NF003708">
    <property type="entry name" value="PRK05325.1-3"/>
    <property type="match status" value="1"/>
</dbReference>
<dbReference type="PANTHER" id="PTHR30510">
    <property type="entry name" value="UPF0229 PROTEIN YEAH"/>
    <property type="match status" value="1"/>
</dbReference>
<name>A0A8B6X2C5_9BURK</name>
<proteinExistence type="inferred from homology"/>
<dbReference type="InterPro" id="IPR006698">
    <property type="entry name" value="UPF0229"/>
</dbReference>
<dbReference type="RefSeq" id="WP_028310607.1">
    <property type="nucleotide sequence ID" value="NZ_AXWS01000007.1"/>
</dbReference>